<proteinExistence type="predicted"/>
<dbReference type="RefSeq" id="WP_148808336.1">
    <property type="nucleotide sequence ID" value="NZ_CP042243.1"/>
</dbReference>
<gene>
    <name evidence="2" type="ORF">FQB35_02135</name>
</gene>
<feature type="transmembrane region" description="Helical" evidence="1">
    <location>
        <begin position="20"/>
        <end position="41"/>
    </location>
</feature>
<keyword evidence="1" id="KW-1133">Transmembrane helix</keyword>
<name>A0A5C0S9N7_CRATE</name>
<dbReference type="AlphaFoldDB" id="A0A5C0S9N7"/>
<evidence type="ECO:0000256" key="1">
    <source>
        <dbReference type="SAM" id="Phobius"/>
    </source>
</evidence>
<dbReference type="EMBL" id="CP042243">
    <property type="protein sequence ID" value="QEK11263.1"/>
    <property type="molecule type" value="Genomic_DNA"/>
</dbReference>
<sequence length="85" mass="10141">MNKFIFKVFGPKYESKLASFLYWFYVGVILVLYSLILINILEGFLISHTYNESLIGLRNIILSFPVFVFCFRLVYKLLSKIFNWK</sequence>
<dbReference type="KEGG" id="crs:FQB35_02135"/>
<organism evidence="2 3">
    <name type="scientific">Crassaminicella thermophila</name>
    <dbReference type="NCBI Taxonomy" id="2599308"/>
    <lineage>
        <taxon>Bacteria</taxon>
        <taxon>Bacillati</taxon>
        <taxon>Bacillota</taxon>
        <taxon>Clostridia</taxon>
        <taxon>Eubacteriales</taxon>
        <taxon>Clostridiaceae</taxon>
        <taxon>Crassaminicella</taxon>
    </lineage>
</organism>
<accession>A0A5C0S9N7</accession>
<keyword evidence="1" id="KW-0472">Membrane</keyword>
<dbReference type="Proteomes" id="UP000324646">
    <property type="component" value="Chromosome"/>
</dbReference>
<evidence type="ECO:0008006" key="4">
    <source>
        <dbReference type="Google" id="ProtNLM"/>
    </source>
</evidence>
<protein>
    <recommendedName>
        <fullName evidence="4">DUF4282 domain-containing protein</fullName>
    </recommendedName>
</protein>
<evidence type="ECO:0000313" key="3">
    <source>
        <dbReference type="Proteomes" id="UP000324646"/>
    </source>
</evidence>
<feature type="transmembrane region" description="Helical" evidence="1">
    <location>
        <begin position="53"/>
        <end position="75"/>
    </location>
</feature>
<reference evidence="2 3" key="1">
    <citation type="submission" date="2019-07" db="EMBL/GenBank/DDBJ databases">
        <title>Complete genome of Crassaminicella thermophila SY095.</title>
        <authorList>
            <person name="Li X."/>
        </authorList>
    </citation>
    <scope>NUCLEOTIDE SEQUENCE [LARGE SCALE GENOMIC DNA]</scope>
    <source>
        <strain evidence="2 3">SY095</strain>
    </source>
</reference>
<keyword evidence="1" id="KW-0812">Transmembrane</keyword>
<keyword evidence="3" id="KW-1185">Reference proteome</keyword>
<evidence type="ECO:0000313" key="2">
    <source>
        <dbReference type="EMBL" id="QEK11263.1"/>
    </source>
</evidence>